<dbReference type="OrthoDB" id="10250120at2759"/>
<organism evidence="2 3">
    <name type="scientific">Tuber magnatum</name>
    <name type="common">white Piedmont truffle</name>
    <dbReference type="NCBI Taxonomy" id="42249"/>
    <lineage>
        <taxon>Eukaryota</taxon>
        <taxon>Fungi</taxon>
        <taxon>Dikarya</taxon>
        <taxon>Ascomycota</taxon>
        <taxon>Pezizomycotina</taxon>
        <taxon>Pezizomycetes</taxon>
        <taxon>Pezizales</taxon>
        <taxon>Tuberaceae</taxon>
        <taxon>Tuber</taxon>
    </lineage>
</organism>
<dbReference type="GO" id="GO:0006900">
    <property type="term" value="P:vesicle budding from membrane"/>
    <property type="evidence" value="ECO:0007669"/>
    <property type="project" value="TreeGrafter"/>
</dbReference>
<dbReference type="AlphaFoldDB" id="A0A317SDW6"/>
<proteinExistence type="predicted"/>
<dbReference type="GO" id="GO:0032511">
    <property type="term" value="P:late endosome to vacuole transport via multivesicular body sorting pathway"/>
    <property type="evidence" value="ECO:0007669"/>
    <property type="project" value="TreeGrafter"/>
</dbReference>
<dbReference type="InterPro" id="IPR005024">
    <property type="entry name" value="Snf7_fam"/>
</dbReference>
<dbReference type="EMBL" id="PYWC01000095">
    <property type="protein sequence ID" value="PWW72729.1"/>
    <property type="molecule type" value="Genomic_DNA"/>
</dbReference>
<evidence type="ECO:0000256" key="1">
    <source>
        <dbReference type="SAM" id="MobiDB-lite"/>
    </source>
</evidence>
<dbReference type="Proteomes" id="UP000246991">
    <property type="component" value="Unassembled WGS sequence"/>
</dbReference>
<dbReference type="GO" id="GO:0000815">
    <property type="term" value="C:ESCRT III complex"/>
    <property type="evidence" value="ECO:0007669"/>
    <property type="project" value="TreeGrafter"/>
</dbReference>
<dbReference type="PANTHER" id="PTHR22761:SF18">
    <property type="entry name" value="SORTING PROTEIN SNF7 FAMILY PROTEIN, PUTATIVE (AFU_ORTHOLOGUE AFUA_2G16692)-RELATED"/>
    <property type="match status" value="1"/>
</dbReference>
<evidence type="ECO:0000313" key="2">
    <source>
        <dbReference type="EMBL" id="PWW72729.1"/>
    </source>
</evidence>
<dbReference type="Gene3D" id="1.10.287.1060">
    <property type="entry name" value="ESAT-6-like"/>
    <property type="match status" value="1"/>
</dbReference>
<dbReference type="Pfam" id="PF03357">
    <property type="entry name" value="Snf7"/>
    <property type="match status" value="1"/>
</dbReference>
<evidence type="ECO:0000313" key="3">
    <source>
        <dbReference type="Proteomes" id="UP000246991"/>
    </source>
</evidence>
<comment type="caution">
    <text evidence="2">The sequence shown here is derived from an EMBL/GenBank/DDBJ whole genome shotgun (WGS) entry which is preliminary data.</text>
</comment>
<feature type="compositionally biased region" description="Polar residues" evidence="1">
    <location>
        <begin position="445"/>
        <end position="455"/>
    </location>
</feature>
<sequence>MSELLSFILAHEQFRRARLPSLYSDFRPLRTNNPSGFLANIAAWKSVLGQAAANGVLGRDTLVLEIGEELVSSLATREWGRPLALGTVVNEAVATREFISLEMFLSMRESVYYRPWMDPWKVLGWGLEIAGLKSRAVGDGMIREGKAVVLKNIEETAKTILKEISKKPNIVDRIFSTEMLLQEFSIHGKRLSETDFKVLLVFLSRDLREASVANNTIKFKSPTGELTPTSPHDTTIANLKTLIASLHTTITTLSTKISASDAKARTAIQSSNKRAAISALKSKRMAETSLESRAKSLAQLEEVLVKIEQAVDNVELVRTLEDSSKVLAGFNKRVGGVERVDTVVDELREQMDETGEVTRILGEETGTAAQFDDGEVEGELEALLQEEERKTRMKEDGKVLEGKLLKSKEEVNGGLSVVTGSMEELGLKEGMPVPAPIPAQVPGQKEQSPEQVPAS</sequence>
<dbReference type="STRING" id="42249.A0A317SDW6"/>
<dbReference type="Gene3D" id="6.10.250.1710">
    <property type="match status" value="1"/>
</dbReference>
<keyword evidence="3" id="KW-1185">Reference proteome</keyword>
<gene>
    <name evidence="2" type="ORF">C7212DRAFT_366452</name>
</gene>
<reference evidence="2 3" key="1">
    <citation type="submission" date="2018-03" db="EMBL/GenBank/DDBJ databases">
        <title>Genomes of Pezizomycetes fungi and the evolution of truffles.</title>
        <authorList>
            <person name="Murat C."/>
            <person name="Payen T."/>
            <person name="Noel B."/>
            <person name="Kuo A."/>
            <person name="Martin F.M."/>
        </authorList>
    </citation>
    <scope>NUCLEOTIDE SEQUENCE [LARGE SCALE GENOMIC DNA]</scope>
    <source>
        <strain evidence="2">091103-1</strain>
    </source>
</reference>
<accession>A0A317SDW6</accession>
<feature type="region of interest" description="Disordered" evidence="1">
    <location>
        <begin position="428"/>
        <end position="455"/>
    </location>
</feature>
<evidence type="ECO:0008006" key="4">
    <source>
        <dbReference type="Google" id="ProtNLM"/>
    </source>
</evidence>
<dbReference type="PANTHER" id="PTHR22761">
    <property type="entry name" value="CHARGED MULTIVESICULAR BODY PROTEIN"/>
    <property type="match status" value="1"/>
</dbReference>
<dbReference type="GO" id="GO:0009898">
    <property type="term" value="C:cytoplasmic side of plasma membrane"/>
    <property type="evidence" value="ECO:0007669"/>
    <property type="project" value="TreeGrafter"/>
</dbReference>
<name>A0A317SDW6_9PEZI</name>
<protein>
    <recommendedName>
        <fullName evidence="4">Snf7-domain-containing protein</fullName>
    </recommendedName>
</protein>
<dbReference type="GO" id="GO:0005771">
    <property type="term" value="C:multivesicular body"/>
    <property type="evidence" value="ECO:0007669"/>
    <property type="project" value="TreeGrafter"/>
</dbReference>